<dbReference type="Gene3D" id="3.30.870.10">
    <property type="entry name" value="Endonuclease Chain A"/>
    <property type="match status" value="2"/>
</dbReference>
<dbReference type="OrthoDB" id="1923775at2759"/>
<dbReference type="InterPro" id="IPR050874">
    <property type="entry name" value="Diverse_PLD-related"/>
</dbReference>
<dbReference type="GO" id="GO:0000139">
    <property type="term" value="C:Golgi membrane"/>
    <property type="evidence" value="ECO:0007669"/>
    <property type="project" value="UniProtKB-SubCell"/>
</dbReference>
<dbReference type="CDD" id="cd06901">
    <property type="entry name" value="lectin_VIP36_VIPL"/>
    <property type="match status" value="1"/>
</dbReference>
<keyword evidence="5" id="KW-0732">Signal</keyword>
<gene>
    <name evidence="17" type="ORF">Baya_2337</name>
</gene>
<feature type="region of interest" description="Disordered" evidence="13">
    <location>
        <begin position="1"/>
        <end position="94"/>
    </location>
</feature>
<dbReference type="GO" id="GO:0046872">
    <property type="term" value="F:metal ion binding"/>
    <property type="evidence" value="ECO:0007669"/>
    <property type="project" value="UniProtKB-KW"/>
</dbReference>
<dbReference type="SUPFAM" id="SSF49899">
    <property type="entry name" value="Concanavalin A-like lectins/glucanases"/>
    <property type="match status" value="1"/>
</dbReference>
<dbReference type="InterPro" id="IPR005052">
    <property type="entry name" value="Lectin_leg"/>
</dbReference>
<feature type="compositionally biased region" description="Basic and acidic residues" evidence="13">
    <location>
        <begin position="165"/>
        <end position="182"/>
    </location>
</feature>
<dbReference type="Pfam" id="PF13918">
    <property type="entry name" value="PLDc_3"/>
    <property type="match status" value="1"/>
</dbReference>
<keyword evidence="8" id="KW-0333">Golgi apparatus</keyword>
<dbReference type="PANTHER" id="PTHR10185">
    <property type="entry name" value="PHOSPHOLIPASE D - RELATED"/>
    <property type="match status" value="1"/>
</dbReference>
<feature type="domain" description="L-type lectin-like" evidence="16">
    <location>
        <begin position="692"/>
        <end position="916"/>
    </location>
</feature>
<dbReference type="GO" id="GO:0003824">
    <property type="term" value="F:catalytic activity"/>
    <property type="evidence" value="ECO:0007669"/>
    <property type="project" value="InterPro"/>
</dbReference>
<comment type="similarity">
    <text evidence="2">Belongs to the phospholipase D family.</text>
</comment>
<evidence type="ECO:0000256" key="5">
    <source>
        <dbReference type="ARBA" id="ARBA00022729"/>
    </source>
</evidence>
<feature type="compositionally biased region" description="Polar residues" evidence="13">
    <location>
        <begin position="117"/>
        <end position="136"/>
    </location>
</feature>
<evidence type="ECO:0000256" key="2">
    <source>
        <dbReference type="ARBA" id="ARBA00008664"/>
    </source>
</evidence>
<evidence type="ECO:0000256" key="11">
    <source>
        <dbReference type="ARBA" id="ARBA00023180"/>
    </source>
</evidence>
<feature type="region of interest" description="Disordered" evidence="13">
    <location>
        <begin position="239"/>
        <end position="275"/>
    </location>
</feature>
<evidence type="ECO:0000259" key="15">
    <source>
        <dbReference type="PROSITE" id="PS50035"/>
    </source>
</evidence>
<keyword evidence="7 14" id="KW-1133">Transmembrane helix</keyword>
<keyword evidence="11" id="KW-0325">Glycoprotein</keyword>
<dbReference type="Proteomes" id="UP000319801">
    <property type="component" value="Unassembled WGS sequence"/>
</dbReference>
<evidence type="ECO:0000256" key="3">
    <source>
        <dbReference type="ARBA" id="ARBA00022692"/>
    </source>
</evidence>
<dbReference type="InterPro" id="IPR035664">
    <property type="entry name" value="VIP36_lectin"/>
</dbReference>
<evidence type="ECO:0000256" key="7">
    <source>
        <dbReference type="ARBA" id="ARBA00022989"/>
    </source>
</evidence>
<dbReference type="SUPFAM" id="SSF56024">
    <property type="entry name" value="Phospholipase D/nuclease"/>
    <property type="match status" value="2"/>
</dbReference>
<evidence type="ECO:0000256" key="4">
    <source>
        <dbReference type="ARBA" id="ARBA00022723"/>
    </source>
</evidence>
<comment type="subcellular location">
    <subcellularLocation>
        <location evidence="12">Endomembrane system</location>
        <topology evidence="12">Single-pass type I membrane protein</topology>
    </subcellularLocation>
    <subcellularLocation>
        <location evidence="1">Golgi apparatus membrane</location>
        <topology evidence="1">Single-pass membrane protein</topology>
    </subcellularLocation>
</comment>
<evidence type="ECO:0000256" key="1">
    <source>
        <dbReference type="ARBA" id="ARBA00004194"/>
    </source>
</evidence>
<dbReference type="Pfam" id="PF03388">
    <property type="entry name" value="Lectin_leg-like"/>
    <property type="match status" value="1"/>
</dbReference>
<evidence type="ECO:0000313" key="17">
    <source>
        <dbReference type="EMBL" id="TSK28150.1"/>
    </source>
</evidence>
<keyword evidence="4" id="KW-0479">Metal-binding</keyword>
<keyword evidence="18" id="KW-1185">Reference proteome</keyword>
<keyword evidence="6" id="KW-0430">Lectin</keyword>
<organism evidence="17 18">
    <name type="scientific">Bagarius yarrelli</name>
    <name type="common">Goonch</name>
    <name type="synonym">Bagrus yarrelli</name>
    <dbReference type="NCBI Taxonomy" id="175774"/>
    <lineage>
        <taxon>Eukaryota</taxon>
        <taxon>Metazoa</taxon>
        <taxon>Chordata</taxon>
        <taxon>Craniata</taxon>
        <taxon>Vertebrata</taxon>
        <taxon>Euteleostomi</taxon>
        <taxon>Actinopterygii</taxon>
        <taxon>Neopterygii</taxon>
        <taxon>Teleostei</taxon>
        <taxon>Ostariophysi</taxon>
        <taxon>Siluriformes</taxon>
        <taxon>Sisoridae</taxon>
        <taxon>Sisorinae</taxon>
        <taxon>Bagarius</taxon>
    </lineage>
</organism>
<dbReference type="Gene3D" id="2.60.120.200">
    <property type="match status" value="1"/>
</dbReference>
<evidence type="ECO:0000256" key="6">
    <source>
        <dbReference type="ARBA" id="ARBA00022734"/>
    </source>
</evidence>
<sequence>METDEIDFETSDDQSLREKEDDKGSAEKKTEGEETRKAGKPSSRIPTFQSSLARRRTTTQTAESQLPSKSEVSSKECPIKESGIGSGETSRIKLPVFGDRETALPILSARIHSYSNDDLSVAGTSHPVQSETSEVTSLPDEENPSPRASDSEELEESLHRPGLRVKTDSHDTDLASEPRDESAEFQFEDLDTDIQDDTKQIPSEDIQNIGEELEESILKEIPAAPVMRDNPKQCLSLKETVDDSVSAETIPKPNDGPARSKTVRSRQAERKPSTSLKTRRRSFALFCIVPSVLLLLVGFGQHIWLYGVPRSLSHLLVQLELHWLEGFWLPQEECSSDCRLTLTESIPEGMLFTAGSPHLQSTSHTWTSLLNRANSSVSIAAFYLTLRDSDIGLTDPSAMQGKILLDHLKQLKSRGVNLKVAVNAPQRNRSDADELTATGAEVREVDLKNITGGVVHTKLWVVDKKHMYVGSANMDWRSLTQVKEVGVSVEDCSCLAQDALRIFGVYWELGAQKNIVMPPYWPGRFSALSSIKYPLTVKFNGVPARVYLSTSPPQLSTNGRTDDLSAILSVIADAQKFIFVSVMDYLPMSQFSTEIRFWPAIDSALREAACARKVEVNLLVSCWSHSPETMFVFLQSLSVLSKTPLECNIHTKIFVVPYTSAQNRIPFARVNHAKYMVTDRVVYIDITDGNAEYLKREHSLIKPYQGVGSASSQWDFSGSTLVTSQYVRLTPDEGGKQGSIWNTVPCYLKDWEMHVQFKVHGSGKKNLHGDGIAIWYTKERLHSGPVFGNQDHFVGLAVFMDTFRNDLHGMDRSFPYISAMVSNGSLTFDHGNDGRSTELGGCSAEIRNKDHDTYLAIRYSKGRLTIMVDVDDRNEWKECIDIGGVRLPTGYYFGASAATGDLSDNHDIISMKMYQLIVEHTPEEDSQDWTKIEPSVSLLKSPKDNVDDPTGNFRSTPLTGWKVFLLLLCALLGIVVCAVVGAVVFQKRQERNRRFY</sequence>
<feature type="compositionally biased region" description="Basic and acidic residues" evidence="13">
    <location>
        <begin position="14"/>
        <end position="37"/>
    </location>
</feature>
<reference evidence="17 18" key="1">
    <citation type="journal article" date="2019" name="Genome Biol. Evol.">
        <title>Whole-Genome Sequencing of the Giant Devil Catfish, Bagarius yarrelli.</title>
        <authorList>
            <person name="Jiang W."/>
            <person name="Lv Y."/>
            <person name="Cheng L."/>
            <person name="Yang K."/>
            <person name="Chao B."/>
            <person name="Wang X."/>
            <person name="Li Y."/>
            <person name="Pan X."/>
            <person name="You X."/>
            <person name="Zhang Y."/>
            <person name="Yang J."/>
            <person name="Li J."/>
            <person name="Zhang X."/>
            <person name="Liu S."/>
            <person name="Sun C."/>
            <person name="Yang J."/>
            <person name="Shi Q."/>
        </authorList>
    </citation>
    <scope>NUCLEOTIDE SEQUENCE [LARGE SCALE GENOMIC DNA]</scope>
    <source>
        <strain evidence="17">JWS20170419001</strain>
        <tissue evidence="17">Muscle</tissue>
    </source>
</reference>
<feature type="region of interest" description="Disordered" evidence="13">
    <location>
        <begin position="117"/>
        <end position="185"/>
    </location>
</feature>
<dbReference type="AlphaFoldDB" id="A0A556TNN0"/>
<evidence type="ECO:0000256" key="10">
    <source>
        <dbReference type="ARBA" id="ARBA00023157"/>
    </source>
</evidence>
<protein>
    <submittedName>
        <fullName evidence="17">Vesicular integral-membrane protein VIP36</fullName>
    </submittedName>
</protein>
<evidence type="ECO:0000256" key="9">
    <source>
        <dbReference type="ARBA" id="ARBA00023136"/>
    </source>
</evidence>
<dbReference type="FunFam" id="2.60.120.200:FF:000017">
    <property type="entry name" value="Vesicular integral-membrane protein VIP36"/>
    <property type="match status" value="1"/>
</dbReference>
<dbReference type="GO" id="GO:0030246">
    <property type="term" value="F:carbohydrate binding"/>
    <property type="evidence" value="ECO:0007669"/>
    <property type="project" value="UniProtKB-KW"/>
</dbReference>
<evidence type="ECO:0000256" key="14">
    <source>
        <dbReference type="SAM" id="Phobius"/>
    </source>
</evidence>
<feature type="domain" description="PLD phosphodiesterase" evidence="15">
    <location>
        <begin position="451"/>
        <end position="478"/>
    </location>
</feature>
<feature type="transmembrane region" description="Helical" evidence="14">
    <location>
        <begin position="283"/>
        <end position="306"/>
    </location>
</feature>
<comment type="caution">
    <text evidence="17">The sequence shown here is derived from an EMBL/GenBank/DDBJ whole genome shotgun (WGS) entry which is preliminary data.</text>
</comment>
<keyword evidence="3 14" id="KW-0812">Transmembrane</keyword>
<evidence type="ECO:0000259" key="16">
    <source>
        <dbReference type="PROSITE" id="PS51328"/>
    </source>
</evidence>
<feature type="compositionally biased region" description="Acidic residues" evidence="13">
    <location>
        <begin position="1"/>
        <end position="12"/>
    </location>
</feature>
<feature type="transmembrane region" description="Helical" evidence="14">
    <location>
        <begin position="963"/>
        <end position="985"/>
    </location>
</feature>
<dbReference type="InterPro" id="IPR013320">
    <property type="entry name" value="ConA-like_dom_sf"/>
</dbReference>
<evidence type="ECO:0000256" key="8">
    <source>
        <dbReference type="ARBA" id="ARBA00023034"/>
    </source>
</evidence>
<proteinExistence type="inferred from homology"/>
<evidence type="ECO:0000313" key="18">
    <source>
        <dbReference type="Proteomes" id="UP000319801"/>
    </source>
</evidence>
<keyword evidence="9 14" id="KW-0472">Membrane</keyword>
<dbReference type="PANTHER" id="PTHR10185:SF26">
    <property type="entry name" value="PHOSPHOLIPASE D FAMILY, MEMBER 7"/>
    <property type="match status" value="1"/>
</dbReference>
<dbReference type="EMBL" id="VCAZ01000008">
    <property type="protein sequence ID" value="TSK28150.1"/>
    <property type="molecule type" value="Genomic_DNA"/>
</dbReference>
<feature type="compositionally biased region" description="Polar residues" evidence="13">
    <location>
        <begin position="44"/>
        <end position="71"/>
    </location>
</feature>
<dbReference type="SMART" id="SM00155">
    <property type="entry name" value="PLDc"/>
    <property type="match status" value="2"/>
</dbReference>
<accession>A0A556TNN0</accession>
<dbReference type="InterPro" id="IPR001736">
    <property type="entry name" value="PLipase_D/transphosphatidylase"/>
</dbReference>
<name>A0A556TNN0_BAGYA</name>
<dbReference type="InterPro" id="IPR032803">
    <property type="entry name" value="PLDc_3"/>
</dbReference>
<evidence type="ECO:0000256" key="12">
    <source>
        <dbReference type="ARBA" id="ARBA00046288"/>
    </source>
</evidence>
<keyword evidence="10" id="KW-1015">Disulfide bond</keyword>
<evidence type="ECO:0000256" key="13">
    <source>
        <dbReference type="SAM" id="MobiDB-lite"/>
    </source>
</evidence>
<dbReference type="PROSITE" id="PS50035">
    <property type="entry name" value="PLD"/>
    <property type="match status" value="1"/>
</dbReference>
<dbReference type="PROSITE" id="PS51328">
    <property type="entry name" value="L_LECTIN_LIKE"/>
    <property type="match status" value="1"/>
</dbReference>